<feature type="domain" description="Anti-CBASS protein Acb1-like C-terminal" evidence="10">
    <location>
        <begin position="457"/>
        <end position="604"/>
    </location>
</feature>
<evidence type="ECO:0000313" key="12">
    <source>
        <dbReference type="Proteomes" id="UP000239025"/>
    </source>
</evidence>
<dbReference type="Pfam" id="PF06381">
    <property type="entry name" value="Phage_portal_3"/>
    <property type="match status" value="1"/>
</dbReference>
<proteinExistence type="inferred from homology"/>
<sequence>MSAISYLKDSLQNLVAGLGTARDKASHSQYVTNELDDQQLLNAFRSSWTAQKGVTIPAVDACRNWRNWQASKDQIEMIEAEEARLNVQGKILEALLKARLFGGAAVFIGTGERDTSSALSPDRLGKGGIKYLTVMTRRQLAATEIEQDPQSDRFGWPKAYRLPGSNVEIHPSRLVIFIGVRHPDPELAMGTAFGWGDSVLLSAMPAVKHYDETVANVVSLVYEAKIDVINIPNLMSSLQDKNYERNLLERLRLAATAKGINGTLILDGTETHSSKSASFGTLPDVIAKTEQGVCGAFDIPGTRMFGQSSGGLNSNGEENTRNYYDNVASRQKLEIKPAMSVLDECLILSALGSRPKEVHYGWSPLWQATAKDKADIGKTTADTIKSLKDSGLFPPDALSKASVNLLVELSIMPGLEAAIEQFGDELDEEAEGDPGVDDLGAADQLPDRKALADAAPRTLYVSRKVTNAGEIIAWAKSQGFETTLPGADLHVTIAYSRNPVDWMKVGESWSGDGKGQLKIAPGGARLIDKFGEDAVVLLFNSSELAWRHVSIVEAGASWDWPEYQPHITLTYEPGSVDLSMVEPYRGAIEFGPEIFEEVNTDWKSTIQEA</sequence>
<dbReference type="Pfam" id="PF23474">
    <property type="entry name" value="Acb1"/>
    <property type="match status" value="1"/>
</dbReference>
<comment type="catalytic activity">
    <reaction evidence="3">
        <text>3',3',3'-c-tri-AMP + H2O = A[3'-5']pA[3'-5']pAp[3'] + H(+)</text>
        <dbReference type="Rhea" id="RHEA:72859"/>
        <dbReference type="ChEBI" id="CHEBI:15377"/>
        <dbReference type="ChEBI" id="CHEBI:15378"/>
        <dbReference type="ChEBI" id="CHEBI:192523"/>
        <dbReference type="ChEBI" id="CHEBI:192530"/>
    </reaction>
    <physiologicalReaction direction="left-to-right" evidence="3">
        <dbReference type="Rhea" id="RHEA:72860"/>
    </physiologicalReaction>
</comment>
<protein>
    <recommendedName>
        <fullName evidence="7">Anti-CBASS protein Acb1</fullName>
    </recommendedName>
</protein>
<comment type="catalytic activity">
    <reaction evidence="8">
        <text>3',3'-cUAMP + H2O = U[3'-5']pAp[3'] + H(+)</text>
        <dbReference type="Rhea" id="RHEA:72835"/>
        <dbReference type="ChEBI" id="CHEBI:15377"/>
        <dbReference type="ChEBI" id="CHEBI:15378"/>
        <dbReference type="ChEBI" id="CHEBI:143809"/>
        <dbReference type="ChEBI" id="CHEBI:192498"/>
    </reaction>
    <physiologicalReaction direction="left-to-right" evidence="8">
        <dbReference type="Rhea" id="RHEA:72836"/>
    </physiologicalReaction>
</comment>
<dbReference type="InterPro" id="IPR006445">
    <property type="entry name" value="Phage-assoc_HI1409"/>
</dbReference>
<dbReference type="EMBL" id="LT963395">
    <property type="protein sequence ID" value="SOS21566.1"/>
    <property type="molecule type" value="Genomic_DNA"/>
</dbReference>
<accession>A0A193SS38</accession>
<evidence type="ECO:0000256" key="5">
    <source>
        <dbReference type="ARBA" id="ARBA00034283"/>
    </source>
</evidence>
<evidence type="ECO:0000256" key="3">
    <source>
        <dbReference type="ARBA" id="ARBA00034240"/>
    </source>
</evidence>
<keyword evidence="12" id="KW-1185">Reference proteome</keyword>
<evidence type="ECO:0000259" key="10">
    <source>
        <dbReference type="Pfam" id="PF23474"/>
    </source>
</evidence>
<evidence type="ECO:0000256" key="6">
    <source>
        <dbReference type="ARBA" id="ARBA00034316"/>
    </source>
</evidence>
<dbReference type="GO" id="GO:0016787">
    <property type="term" value="F:hydrolase activity"/>
    <property type="evidence" value="ECO:0007669"/>
    <property type="project" value="UniProtKB-KW"/>
</dbReference>
<organism evidence="11 12">
    <name type="scientific">Pseudomonas cerasi</name>
    <dbReference type="NCBI Taxonomy" id="1583341"/>
    <lineage>
        <taxon>Bacteria</taxon>
        <taxon>Pseudomonadati</taxon>
        <taxon>Pseudomonadota</taxon>
        <taxon>Gammaproteobacteria</taxon>
        <taxon>Pseudomonadales</taxon>
        <taxon>Pseudomonadaceae</taxon>
        <taxon>Pseudomonas</taxon>
    </lineage>
</organism>
<feature type="domain" description="Anti-CBASS protein Acb1-like N-terminal" evidence="9">
    <location>
        <begin position="39"/>
        <end position="385"/>
    </location>
</feature>
<name>A0A193SS38_9PSED</name>
<keyword evidence="1" id="KW-0378">Hydrolase</keyword>
<dbReference type="RefSeq" id="WP_065350187.1">
    <property type="nucleotide sequence ID" value="NZ_LT222319.1"/>
</dbReference>
<evidence type="ECO:0000259" key="9">
    <source>
        <dbReference type="Pfam" id="PF06381"/>
    </source>
</evidence>
<dbReference type="InterPro" id="IPR024459">
    <property type="entry name" value="Acb1-like_N"/>
</dbReference>
<comment type="catalytic activity">
    <reaction evidence="5">
        <text>3',3'-cGAMP + H2O = G[3'-5']pAp[3'] + H(+)</text>
        <dbReference type="Rhea" id="RHEA:72831"/>
        <dbReference type="ChEBI" id="CHEBI:15377"/>
        <dbReference type="ChEBI" id="CHEBI:15378"/>
        <dbReference type="ChEBI" id="CHEBI:71501"/>
        <dbReference type="ChEBI" id="CHEBI:192497"/>
    </reaction>
    <physiologicalReaction direction="left-to-right" evidence="5">
        <dbReference type="Rhea" id="RHEA:72832"/>
    </physiologicalReaction>
</comment>
<evidence type="ECO:0000313" key="11">
    <source>
        <dbReference type="EMBL" id="SOS21566.1"/>
    </source>
</evidence>
<dbReference type="Proteomes" id="UP000239025">
    <property type="component" value="Chromosome 1"/>
</dbReference>
<evidence type="ECO:0000256" key="2">
    <source>
        <dbReference type="ARBA" id="ARBA00034233"/>
    </source>
</evidence>
<comment type="similarity">
    <text evidence="6">Belongs to the anti-CBASS protein Acb1 family.</text>
</comment>
<dbReference type="NCBIfam" id="TIGR01555">
    <property type="entry name" value="phge_rel_HI1409"/>
    <property type="match status" value="1"/>
</dbReference>
<evidence type="ECO:0000256" key="1">
    <source>
        <dbReference type="ARBA" id="ARBA00022801"/>
    </source>
</evidence>
<dbReference type="InterPro" id="IPR056175">
    <property type="entry name" value="Acb1-like_C"/>
</dbReference>
<gene>
    <name evidence="11" type="ORF">PL963_03476</name>
</gene>
<dbReference type="AlphaFoldDB" id="A0A193SS38"/>
<evidence type="ECO:0000256" key="7">
    <source>
        <dbReference type="ARBA" id="ARBA00034343"/>
    </source>
</evidence>
<comment type="catalytic activity">
    <reaction evidence="4">
        <text>3',3',3'-cAAG + H2O = A[3'-5']pG[3'-5']pAp[3'] + H(+)</text>
        <dbReference type="Rhea" id="RHEA:72867"/>
        <dbReference type="ChEBI" id="CHEBI:15377"/>
        <dbReference type="ChEBI" id="CHEBI:15378"/>
        <dbReference type="ChEBI" id="CHEBI:143810"/>
        <dbReference type="ChEBI" id="CHEBI:192533"/>
    </reaction>
    <physiologicalReaction direction="left-to-right" evidence="4">
        <dbReference type="Rhea" id="RHEA:72868"/>
    </physiologicalReaction>
</comment>
<reference evidence="12" key="1">
    <citation type="submission" date="2017-11" db="EMBL/GenBank/DDBJ databases">
        <authorList>
            <person name="Blom J."/>
        </authorList>
    </citation>
    <scope>NUCLEOTIDE SEQUENCE [LARGE SCALE GENOMIC DNA]</scope>
</reference>
<evidence type="ECO:0000256" key="8">
    <source>
        <dbReference type="ARBA" id="ARBA00048123"/>
    </source>
</evidence>
<comment type="catalytic activity">
    <reaction evidence="2">
        <text>3',3',3'-cAAG + H2O = G[3'-5']pA[3'-5']pAp[3'] + H(+)</text>
        <dbReference type="Rhea" id="RHEA:72863"/>
        <dbReference type="ChEBI" id="CHEBI:15377"/>
        <dbReference type="ChEBI" id="CHEBI:15378"/>
        <dbReference type="ChEBI" id="CHEBI:143810"/>
        <dbReference type="ChEBI" id="CHEBI:192532"/>
    </reaction>
    <physiologicalReaction direction="left-to-right" evidence="2">
        <dbReference type="Rhea" id="RHEA:72864"/>
    </physiologicalReaction>
</comment>
<evidence type="ECO:0000256" key="4">
    <source>
        <dbReference type="ARBA" id="ARBA00034244"/>
    </source>
</evidence>